<dbReference type="AlphaFoldDB" id="A0A291W5C9"/>
<evidence type="ECO:0000313" key="5">
    <source>
        <dbReference type="Proteomes" id="UP000195880"/>
    </source>
</evidence>
<feature type="compositionally biased region" description="Low complexity" evidence="1">
    <location>
        <begin position="880"/>
        <end position="897"/>
    </location>
</feature>
<geneLocation type="plasmid" evidence="5">
    <name>pmdjk44.1</name>
</geneLocation>
<feature type="transmembrane region" description="Helical" evidence="2">
    <location>
        <begin position="249"/>
        <end position="269"/>
    </location>
</feature>
<feature type="transmembrane region" description="Helical" evidence="2">
    <location>
        <begin position="449"/>
        <end position="472"/>
    </location>
</feature>
<protein>
    <submittedName>
        <fullName evidence="4">Membrane protein</fullName>
    </submittedName>
</protein>
<feature type="region of interest" description="Disordered" evidence="1">
    <location>
        <begin position="807"/>
        <end position="1015"/>
    </location>
</feature>
<feature type="region of interest" description="Disordered" evidence="1">
    <location>
        <begin position="40"/>
        <end position="167"/>
    </location>
</feature>
<feature type="compositionally biased region" description="Basic residues" evidence="1">
    <location>
        <begin position="985"/>
        <end position="1015"/>
    </location>
</feature>
<dbReference type="Proteomes" id="UP000195880">
    <property type="component" value="Plasmid pMDJK44.1"/>
</dbReference>
<evidence type="ECO:0000313" key="4">
    <source>
        <dbReference type="EMBL" id="ATM24752.1"/>
    </source>
</evidence>
<dbReference type="KEGG" id="salf:SMD44_p10253"/>
<proteinExistence type="predicted"/>
<feature type="compositionally biased region" description="Basic and acidic residues" evidence="1">
    <location>
        <begin position="58"/>
        <end position="81"/>
    </location>
</feature>
<accession>A0A291W5C9</accession>
<dbReference type="EMBL" id="CP023976">
    <property type="protein sequence ID" value="ATM24752.1"/>
    <property type="molecule type" value="Genomic_DNA"/>
</dbReference>
<keyword evidence="2" id="KW-0812">Transmembrane</keyword>
<feature type="signal peptide" evidence="3">
    <location>
        <begin position="1"/>
        <end position="35"/>
    </location>
</feature>
<feature type="compositionally biased region" description="Basic and acidic residues" evidence="1">
    <location>
        <begin position="107"/>
        <end position="121"/>
    </location>
</feature>
<feature type="compositionally biased region" description="Basic and acidic residues" evidence="1">
    <location>
        <begin position="143"/>
        <end position="152"/>
    </location>
</feature>
<keyword evidence="2" id="KW-0472">Membrane</keyword>
<feature type="transmembrane region" description="Helical" evidence="2">
    <location>
        <begin position="281"/>
        <end position="301"/>
    </location>
</feature>
<gene>
    <name evidence="4" type="ORF">SMD44_p10253</name>
</gene>
<evidence type="ECO:0000256" key="3">
    <source>
        <dbReference type="SAM" id="SignalP"/>
    </source>
</evidence>
<name>A0A291W5C9_9ACTN</name>
<organism evidence="4 5">
    <name type="scientific">Streptomyces alboflavus</name>
    <dbReference type="NCBI Taxonomy" id="67267"/>
    <lineage>
        <taxon>Bacteria</taxon>
        <taxon>Bacillati</taxon>
        <taxon>Actinomycetota</taxon>
        <taxon>Actinomycetes</taxon>
        <taxon>Kitasatosporales</taxon>
        <taxon>Streptomycetaceae</taxon>
        <taxon>Streptomyces</taxon>
    </lineage>
</organism>
<feature type="compositionally biased region" description="Pro residues" evidence="1">
    <location>
        <begin position="129"/>
        <end position="140"/>
    </location>
</feature>
<reference evidence="4 5" key="1">
    <citation type="submission" date="2017-10" db="EMBL/GenBank/DDBJ databases">
        <title>Streptomyces alboflavus Genome sequencing and assembly.</title>
        <authorList>
            <person name="Wang Y."/>
            <person name="Du B."/>
            <person name="Ding Y."/>
            <person name="Liu H."/>
            <person name="Hou Q."/>
            <person name="Liu K."/>
            <person name="Wang C."/>
            <person name="Yao L."/>
        </authorList>
    </citation>
    <scope>NUCLEOTIDE SEQUENCE [LARGE SCALE GENOMIC DNA]</scope>
    <source>
        <strain evidence="4 5">MDJK44</strain>
        <plasmid evidence="5">Plasmid pmdjk44.1</plasmid>
    </source>
</reference>
<keyword evidence="2" id="KW-1133">Transmembrane helix</keyword>
<feature type="transmembrane region" description="Helical" evidence="2">
    <location>
        <begin position="507"/>
        <end position="533"/>
    </location>
</feature>
<feature type="compositionally biased region" description="Low complexity" evidence="1">
    <location>
        <begin position="837"/>
        <end position="854"/>
    </location>
</feature>
<sequence length="1015" mass="106031">MKSAPRAAPRRALRIWLIAVPVALLLSLAAAVAFADTVPNPHPNPAPVAPDAKPTTKPKPDNKDKPGSGAGKDKGKGKPDPCDMLPDGSPQQKYCKEGSGSGGGAGGDDKPAAKPKPKPEPEDSYNPMEPRPGRTPPAPQPGDEDRPIKDLTKSPADGSDGLLQPFNVKDKDGVPISAYSVDADTGDWNDIDLKIWNLLAQFFFGVAKWFIGFSGWLVDWALNFGLAKILVEPADDVATSLRDQVINRLGLPALFLLFAMVYATWHVLFKNRSRGFAEAGMSLVVAAIATTVLLSPAQVLLGTHDQPSPGGSTMLLSDDGVIGKAKDLSLEVSAVVLSQDPKSEARPENVSRPITDALVDAFIVKPTQLMLYGRTFDDPKCSKAFAEASLVKYNFEQMGIDFFEAVRVNPTGGATYDAQLKNAGEHFTKVCKVGKGDAKKASADMTFSAAFVAIAAVIVSILMVLVTGTFLVSQGWLAFEAMKGHWALAAGILPGGGRGVLWRWCSAIVKAILGVILAILFLAIFIVVIMALVKANTGKVLAVKFICLDLAAVAGLVGQKKIKETAKQVSVNLNRRLANARVGGSRQSVFNQFGRYAETAPGVKQLFGEARGEARRVTKPLGQAGRTAKQMWMGKPQGGKGGGRLRSAARMATNAAAAVGTGGAATAARAAAQGAAKQALRRRLATATANKLSQSRGGRGVLMAGKGAAATARLGWKTTKVATLATVGAPVGIPRGIAAAKRGGAAATARANAVKGQLTAAKARAGAQVTAKVDGARAFGEEYRRNLQTAGRFVGRHAANAQLGMAQPMATPAGPSSPPGTRAAATAPLVPGPTPTPSSAAPTSGTPSGPTTATRAPSNSGAEPRPRLHPGPAPSAGRHGQPARPGAAPDARRGCAAHPITPASGVPTSPLPATPAGGVRCPRPAASATGRSSRSSARPSSWRSPELCSWSSTPIARHRTPNRPRSRPNPRSPRHRRTCGPSRRLSPHKALRQRRRSQPHRTLSRRRPQRRPVGS</sequence>
<evidence type="ECO:0000256" key="1">
    <source>
        <dbReference type="SAM" id="MobiDB-lite"/>
    </source>
</evidence>
<keyword evidence="3" id="KW-0732">Signal</keyword>
<feature type="transmembrane region" description="Helical" evidence="2">
    <location>
        <begin position="484"/>
        <end position="501"/>
    </location>
</feature>
<keyword evidence="4" id="KW-0614">Plasmid</keyword>
<evidence type="ECO:0000256" key="2">
    <source>
        <dbReference type="SAM" id="Phobius"/>
    </source>
</evidence>
<feature type="compositionally biased region" description="Basic residues" evidence="1">
    <location>
        <begin position="956"/>
        <end position="978"/>
    </location>
</feature>
<feature type="compositionally biased region" description="Low complexity" evidence="1">
    <location>
        <begin position="922"/>
        <end position="945"/>
    </location>
</feature>
<feature type="chain" id="PRO_5012223108" evidence="3">
    <location>
        <begin position="36"/>
        <end position="1015"/>
    </location>
</feature>
<feature type="region of interest" description="Disordered" evidence="1">
    <location>
        <begin position="622"/>
        <end position="645"/>
    </location>
</feature>
<keyword evidence="5" id="KW-1185">Reference proteome</keyword>